<evidence type="ECO:0000259" key="8">
    <source>
        <dbReference type="Pfam" id="PF18052"/>
    </source>
</evidence>
<dbReference type="Pfam" id="PF23559">
    <property type="entry name" value="WHD_DRP"/>
    <property type="match status" value="1"/>
</dbReference>
<proteinExistence type="inferred from homology"/>
<dbReference type="InterPro" id="IPR056789">
    <property type="entry name" value="LRR_R13L1-DRL21"/>
</dbReference>
<dbReference type="InterPro" id="IPR055357">
    <property type="entry name" value="LRR_At1g61320_AtMIF1"/>
</dbReference>
<dbReference type="Gene3D" id="3.40.50.300">
    <property type="entry name" value="P-loop containing nucleotide triphosphate hydrolases"/>
    <property type="match status" value="1"/>
</dbReference>
<dbReference type="Gene3D" id="1.10.10.10">
    <property type="entry name" value="Winged helix-like DNA-binding domain superfamily/Winged helix DNA-binding domain"/>
    <property type="match status" value="1"/>
</dbReference>
<feature type="domain" description="NB-ARC" evidence="7">
    <location>
        <begin position="179"/>
        <end position="357"/>
    </location>
</feature>
<dbReference type="Proteomes" id="UP001632038">
    <property type="component" value="Unassembled WGS sequence"/>
</dbReference>
<dbReference type="PANTHER" id="PTHR36766">
    <property type="entry name" value="PLANT BROAD-SPECTRUM MILDEW RESISTANCE PROTEIN RPW8"/>
    <property type="match status" value="1"/>
</dbReference>
<dbReference type="GO" id="GO:0051607">
    <property type="term" value="P:defense response to virus"/>
    <property type="evidence" value="ECO:0007669"/>
    <property type="project" value="UniProtKB-ARBA"/>
</dbReference>
<dbReference type="PRINTS" id="PR00364">
    <property type="entry name" value="DISEASERSIST"/>
</dbReference>
<dbReference type="AlphaFoldDB" id="A0ABD3DJ30"/>
<dbReference type="Pfam" id="PF25019">
    <property type="entry name" value="LRR_R13L1-DRL21"/>
    <property type="match status" value="1"/>
</dbReference>
<keyword evidence="2" id="KW-0433">Leucine-rich repeat</keyword>
<dbReference type="InterPro" id="IPR042197">
    <property type="entry name" value="Apaf_helical"/>
</dbReference>
<evidence type="ECO:0000259" key="7">
    <source>
        <dbReference type="Pfam" id="PF00931"/>
    </source>
</evidence>
<evidence type="ECO:0000259" key="10">
    <source>
        <dbReference type="Pfam" id="PF23622"/>
    </source>
</evidence>
<keyword evidence="13" id="KW-1185">Reference proteome</keyword>
<evidence type="ECO:0000256" key="2">
    <source>
        <dbReference type="ARBA" id="ARBA00022614"/>
    </source>
</evidence>
<feature type="domain" description="R13L1/DRL21-like LRR repeat region" evidence="11">
    <location>
        <begin position="684"/>
        <end position="805"/>
    </location>
</feature>
<dbReference type="Gene3D" id="1.20.5.4130">
    <property type="match status" value="1"/>
</dbReference>
<name>A0ABD3DJ30_9LAMI</name>
<dbReference type="Gene3D" id="1.10.8.430">
    <property type="entry name" value="Helical domain of apoptotic protease-activating factors"/>
    <property type="match status" value="1"/>
</dbReference>
<evidence type="ECO:0000259" key="11">
    <source>
        <dbReference type="Pfam" id="PF25019"/>
    </source>
</evidence>
<dbReference type="EMBL" id="JAVIJP010000016">
    <property type="protein sequence ID" value="KAL3642123.1"/>
    <property type="molecule type" value="Genomic_DNA"/>
</dbReference>
<evidence type="ECO:0000313" key="13">
    <source>
        <dbReference type="Proteomes" id="UP001632038"/>
    </source>
</evidence>
<evidence type="ECO:0000259" key="9">
    <source>
        <dbReference type="Pfam" id="PF23559"/>
    </source>
</evidence>
<evidence type="ECO:0000256" key="6">
    <source>
        <dbReference type="ARBA" id="ARBA00022840"/>
    </source>
</evidence>
<dbReference type="InterPro" id="IPR032675">
    <property type="entry name" value="LRR_dom_sf"/>
</dbReference>
<keyword evidence="6" id="KW-0067">ATP-binding</keyword>
<feature type="domain" description="Disease resistance protein winged helix" evidence="9">
    <location>
        <begin position="440"/>
        <end position="513"/>
    </location>
</feature>
<feature type="domain" description="Disease resistance N-terminal" evidence="8">
    <location>
        <begin position="9"/>
        <end position="98"/>
    </location>
</feature>
<dbReference type="FunFam" id="3.40.50.300:FF:001091">
    <property type="entry name" value="Probable disease resistance protein At1g61300"/>
    <property type="match status" value="1"/>
</dbReference>
<comment type="caution">
    <text evidence="12">The sequence shown here is derived from an EMBL/GenBank/DDBJ whole genome shotgun (WGS) entry which is preliminary data.</text>
</comment>
<reference evidence="13" key="1">
    <citation type="journal article" date="2024" name="IScience">
        <title>Strigolactones Initiate the Formation of Haustorium-like Structures in Castilleja.</title>
        <authorList>
            <person name="Buerger M."/>
            <person name="Peterson D."/>
            <person name="Chory J."/>
        </authorList>
    </citation>
    <scope>NUCLEOTIDE SEQUENCE [LARGE SCALE GENOMIC DNA]</scope>
</reference>
<dbReference type="InterPro" id="IPR041118">
    <property type="entry name" value="Rx_N"/>
</dbReference>
<keyword evidence="4" id="KW-0547">Nucleotide-binding</keyword>
<keyword evidence="3" id="KW-0677">Repeat</keyword>
<dbReference type="Pfam" id="PF18052">
    <property type="entry name" value="Rx_N"/>
    <property type="match status" value="1"/>
</dbReference>
<sequence length="1260" mass="142747">MAEFVVGPVLQVVLEKLLTLSLEEIDLVRHFKNDLENLRRTFKMVNNVLHDAETRQVDSAVKSWLTELEDVAFDADNLIDEFNYHLLSKKVGAIKNKTVTKKVQSFFSSSNDNPISYRLKLGRRIKDINEKLKSINQQASEFGLQTRLAGAQAPVSGSDASGSMETDSFTVDPIFLGRENDVSRIVEKLIPTTPSPDEQVLSVLPIVGMGGLGKTTLAKKVLGDEKIISHFGDNRVWVYVSRNFDVRNILKNIITSLTKKEFRLETREDLLKELEKHLRAKRYMLVLDDVWNEDREMWGDFVNSLTGISSATGSFIIVTSRSEEVASIVKTLPLHKLESLSEDDCWSIIKAKAFNRREDISLEFEIVGRNIARRCQGLPLAAKVVGGLVFEKSKDEWLEIEKNWLSDFGDNKNHISKILKLSFDNLSSPSLKKCFAYCSIFPKGYKIEKQNLIELWMAEGFLQTEHQRSHINMETTGSKNFNLLLRNSLLQVARSDDYDNITHCNMHDLVHDLTFSILSENVTDGVCQCRYIGYESSGDGFLSIPKGQERYVRTLFFSGKVSDIRFSDFESLRTLTLLSEEDFDELPTSVRELKHLRYLDISKTKIRSLPDSIGELYHLQTLRSEKPRWSSFHLEKLPNSLSCLISLRHIHIPKKTALPPGVGKLTSLQTLPHFYVGGKKGCGISELGNLKDLKGGLTIHNLENVRDKNEAMSADLLGKSGIYVLRLVWDKNKIGEEAKDQSVLEGLKPHPNLKRLEICGFKGKSLSLWEGFNSLVEIKLEDCSECEELPMLGHLPRLKFLYLSGLTNVKSIRYSFYGNIDSFGIDTIVVVFPELERLELHDMPNLKEWDDMVVFPRLKYLQIYKCMQLRRAPSDFPCLEELVIDGMESSLTLENICGIKLTSLTCLVIREIEGLVCLPEWLFSNNHNLTKLSVDSCPKMMHLVQQFGGGGGAPSLLRELNIYNCSSLRELPHDLHNLSSLDSLFITGCPDLKSIPYNNPPIKSSSGEGQQQQQQQQQCFTSLRDLCIWECKGLTNLPIEMVESCAPSLEGLTLNNLSSLTNMGMVIECLHKMTRLRYLAIFEVPKFSIVNTLNASLSLREMELSPSTSWSNNVSYNETAGAMLLQCYTSLGRLSLYGMEDWVCLPDQLQHLTSLEILELSYFGMEALPEWFGNLESLEIFFLSNCKKLRHLPSKQAMLRLSKLTRLNTIGCPLLLKEKRSNDDDVPQIVDSEWPKISHIPEVEVDGRTISSDLIRQGGH</sequence>
<comment type="similarity">
    <text evidence="1">Belongs to the disease resistance NB-LRR family.</text>
</comment>
<dbReference type="SUPFAM" id="SSF52058">
    <property type="entry name" value="L domain-like"/>
    <property type="match status" value="2"/>
</dbReference>
<dbReference type="GO" id="GO:0005524">
    <property type="term" value="F:ATP binding"/>
    <property type="evidence" value="ECO:0007669"/>
    <property type="project" value="UniProtKB-KW"/>
</dbReference>
<evidence type="ECO:0000256" key="1">
    <source>
        <dbReference type="ARBA" id="ARBA00008894"/>
    </source>
</evidence>
<dbReference type="Pfam" id="PF23622">
    <property type="entry name" value="LRR_At1g61320_AtMIF1"/>
    <property type="match status" value="1"/>
</dbReference>
<evidence type="ECO:0000313" key="12">
    <source>
        <dbReference type="EMBL" id="KAL3642123.1"/>
    </source>
</evidence>
<dbReference type="InterPro" id="IPR058922">
    <property type="entry name" value="WHD_DRP"/>
</dbReference>
<evidence type="ECO:0000256" key="3">
    <source>
        <dbReference type="ARBA" id="ARBA00022737"/>
    </source>
</evidence>
<dbReference type="PANTHER" id="PTHR36766:SF70">
    <property type="entry name" value="DISEASE RESISTANCE PROTEIN RGA4"/>
    <property type="match status" value="1"/>
</dbReference>
<dbReference type="SUPFAM" id="SSF52540">
    <property type="entry name" value="P-loop containing nucleoside triphosphate hydrolases"/>
    <property type="match status" value="1"/>
</dbReference>
<dbReference type="FunFam" id="1.10.10.10:FF:000322">
    <property type="entry name" value="Probable disease resistance protein At1g63360"/>
    <property type="match status" value="1"/>
</dbReference>
<accession>A0ABD3DJ30</accession>
<evidence type="ECO:0000256" key="4">
    <source>
        <dbReference type="ARBA" id="ARBA00022741"/>
    </source>
</evidence>
<dbReference type="InterPro" id="IPR027417">
    <property type="entry name" value="P-loop_NTPase"/>
</dbReference>
<gene>
    <name evidence="12" type="ORF">CASFOL_012938</name>
</gene>
<organism evidence="12 13">
    <name type="scientific">Castilleja foliolosa</name>
    <dbReference type="NCBI Taxonomy" id="1961234"/>
    <lineage>
        <taxon>Eukaryota</taxon>
        <taxon>Viridiplantae</taxon>
        <taxon>Streptophyta</taxon>
        <taxon>Embryophyta</taxon>
        <taxon>Tracheophyta</taxon>
        <taxon>Spermatophyta</taxon>
        <taxon>Magnoliopsida</taxon>
        <taxon>eudicotyledons</taxon>
        <taxon>Gunneridae</taxon>
        <taxon>Pentapetalae</taxon>
        <taxon>asterids</taxon>
        <taxon>lamiids</taxon>
        <taxon>Lamiales</taxon>
        <taxon>Orobanchaceae</taxon>
        <taxon>Pedicularideae</taxon>
        <taxon>Castillejinae</taxon>
        <taxon>Castilleja</taxon>
    </lineage>
</organism>
<dbReference type="InterPro" id="IPR002182">
    <property type="entry name" value="NB-ARC"/>
</dbReference>
<evidence type="ECO:0000256" key="5">
    <source>
        <dbReference type="ARBA" id="ARBA00022821"/>
    </source>
</evidence>
<feature type="domain" description="At1g61320/AtMIF1 LRR" evidence="10">
    <location>
        <begin position="957"/>
        <end position="1115"/>
    </location>
</feature>
<dbReference type="Pfam" id="PF00931">
    <property type="entry name" value="NB-ARC"/>
    <property type="match status" value="1"/>
</dbReference>
<keyword evidence="5" id="KW-0611">Plant defense</keyword>
<dbReference type="Gene3D" id="3.80.10.10">
    <property type="entry name" value="Ribonuclease Inhibitor"/>
    <property type="match status" value="3"/>
</dbReference>
<dbReference type="InterPro" id="IPR036388">
    <property type="entry name" value="WH-like_DNA-bd_sf"/>
</dbReference>
<protein>
    <submittedName>
        <fullName evidence="12">Uncharacterized protein</fullName>
    </submittedName>
</protein>